<reference evidence="1 2" key="1">
    <citation type="journal article" date="2013" name="Curr. Biol.">
        <title>The Genome of the Foraminiferan Reticulomyxa filosa.</title>
        <authorList>
            <person name="Glockner G."/>
            <person name="Hulsmann N."/>
            <person name="Schleicher M."/>
            <person name="Noegel A.A."/>
            <person name="Eichinger L."/>
            <person name="Gallinger C."/>
            <person name="Pawlowski J."/>
            <person name="Sierra R."/>
            <person name="Euteneuer U."/>
            <person name="Pillet L."/>
            <person name="Moustafa A."/>
            <person name="Platzer M."/>
            <person name="Groth M."/>
            <person name="Szafranski K."/>
            <person name="Schliwa M."/>
        </authorList>
    </citation>
    <scope>NUCLEOTIDE SEQUENCE [LARGE SCALE GENOMIC DNA]</scope>
</reference>
<dbReference type="EMBL" id="ASPP01019113">
    <property type="protein sequence ID" value="ETO15454.1"/>
    <property type="molecule type" value="Genomic_DNA"/>
</dbReference>
<sequence>MSGMFADDVALWTSIYTSDEKGTAIDANNLIVDQQMTFQQHINYVYGKASKKLGYLTFLCSYKFIVHDNNQTILEYACALWNGQAFLVLQIHDTVNVIYHLNLKAAGGSKLYHKCIRWSMDHNLAMAYQLWRNNHDIEIDVKIIWRVKLSTLYIAYASEVGIE</sequence>
<proteinExistence type="predicted"/>
<gene>
    <name evidence="1" type="ORF">RFI_21910</name>
</gene>
<dbReference type="AlphaFoldDB" id="X6MNP2"/>
<evidence type="ECO:0000313" key="2">
    <source>
        <dbReference type="Proteomes" id="UP000023152"/>
    </source>
</evidence>
<comment type="caution">
    <text evidence="1">The sequence shown here is derived from an EMBL/GenBank/DDBJ whole genome shotgun (WGS) entry which is preliminary data.</text>
</comment>
<accession>X6MNP2</accession>
<name>X6MNP2_RETFI</name>
<protein>
    <submittedName>
        <fullName evidence="1">Uncharacterized protein</fullName>
    </submittedName>
</protein>
<keyword evidence="2" id="KW-1185">Reference proteome</keyword>
<dbReference type="Proteomes" id="UP000023152">
    <property type="component" value="Unassembled WGS sequence"/>
</dbReference>
<organism evidence="1 2">
    <name type="scientific">Reticulomyxa filosa</name>
    <dbReference type="NCBI Taxonomy" id="46433"/>
    <lineage>
        <taxon>Eukaryota</taxon>
        <taxon>Sar</taxon>
        <taxon>Rhizaria</taxon>
        <taxon>Retaria</taxon>
        <taxon>Foraminifera</taxon>
        <taxon>Monothalamids</taxon>
        <taxon>Reticulomyxidae</taxon>
        <taxon>Reticulomyxa</taxon>
    </lineage>
</organism>
<evidence type="ECO:0000313" key="1">
    <source>
        <dbReference type="EMBL" id="ETO15454.1"/>
    </source>
</evidence>